<dbReference type="PANTHER" id="PTHR30005:SF0">
    <property type="entry name" value="RETROGRADE REGULATION PROTEIN 2"/>
    <property type="match status" value="1"/>
</dbReference>
<dbReference type="SUPFAM" id="SSF53067">
    <property type="entry name" value="Actin-like ATPase domain"/>
    <property type="match status" value="2"/>
</dbReference>
<comment type="caution">
    <text evidence="7">The sequence shown here is derived from an EMBL/GenBank/DDBJ whole genome shotgun (WGS) entry which is preliminary data.</text>
</comment>
<evidence type="ECO:0000313" key="7">
    <source>
        <dbReference type="EMBL" id="MBB3808122.1"/>
    </source>
</evidence>
<gene>
    <name evidence="7" type="ORF">FHS81_000176</name>
</gene>
<dbReference type="Gene3D" id="1.10.3210.10">
    <property type="entry name" value="Hypothetical protein af1432"/>
    <property type="match status" value="1"/>
</dbReference>
<dbReference type="InterPro" id="IPR003695">
    <property type="entry name" value="Ppx_GppA_N"/>
</dbReference>
<evidence type="ECO:0000256" key="2">
    <source>
        <dbReference type="ARBA" id="ARBA00012451"/>
    </source>
</evidence>
<dbReference type="InterPro" id="IPR050273">
    <property type="entry name" value="GppA/Ppx_hydrolase"/>
</dbReference>
<feature type="domain" description="Ppx/GppA phosphatase N-terminal" evidence="5">
    <location>
        <begin position="23"/>
        <end position="301"/>
    </location>
</feature>
<dbReference type="InterPro" id="IPR048951">
    <property type="entry name" value="Ppx_C"/>
</dbReference>
<evidence type="ECO:0000259" key="6">
    <source>
        <dbReference type="Pfam" id="PF21697"/>
    </source>
</evidence>
<dbReference type="Gene3D" id="3.30.420.150">
    <property type="entry name" value="Exopolyphosphatase. Domain 2"/>
    <property type="match status" value="1"/>
</dbReference>
<evidence type="ECO:0000256" key="3">
    <source>
        <dbReference type="ARBA" id="ARBA00022801"/>
    </source>
</evidence>
<proteinExistence type="inferred from homology"/>
<dbReference type="Gene3D" id="3.30.420.40">
    <property type="match status" value="1"/>
</dbReference>
<protein>
    <recommendedName>
        <fullName evidence="2">exopolyphosphatase</fullName>
        <ecNumber evidence="2">3.6.1.11</ecNumber>
    </recommendedName>
</protein>
<dbReference type="GO" id="GO:0004309">
    <property type="term" value="F:exopolyphosphatase activity"/>
    <property type="evidence" value="ECO:0007669"/>
    <property type="project" value="UniProtKB-EC"/>
</dbReference>
<dbReference type="CDD" id="cd24052">
    <property type="entry name" value="ASKHA_NBD_HpPPX-GppA-like"/>
    <property type="match status" value="1"/>
</dbReference>
<accession>A0A7W5Z171</accession>
<dbReference type="GO" id="GO:0006793">
    <property type="term" value="P:phosphorus metabolic process"/>
    <property type="evidence" value="ECO:0007669"/>
    <property type="project" value="InterPro"/>
</dbReference>
<dbReference type="Pfam" id="PF21697">
    <property type="entry name" value="Ppx_C"/>
    <property type="match status" value="1"/>
</dbReference>
<dbReference type="EMBL" id="JACICC010000001">
    <property type="protein sequence ID" value="MBB3808122.1"/>
    <property type="molecule type" value="Genomic_DNA"/>
</dbReference>
<evidence type="ECO:0000256" key="4">
    <source>
        <dbReference type="ARBA" id="ARBA00047607"/>
    </source>
</evidence>
<name>A0A7W5Z171_9HYPH</name>
<dbReference type="InterPro" id="IPR043129">
    <property type="entry name" value="ATPase_NBD"/>
</dbReference>
<organism evidence="7 8">
    <name type="scientific">Pseudochelatococcus contaminans</name>
    <dbReference type="NCBI Taxonomy" id="1538103"/>
    <lineage>
        <taxon>Bacteria</taxon>
        <taxon>Pseudomonadati</taxon>
        <taxon>Pseudomonadota</taxon>
        <taxon>Alphaproteobacteria</taxon>
        <taxon>Hyphomicrobiales</taxon>
        <taxon>Chelatococcaceae</taxon>
        <taxon>Pseudochelatococcus</taxon>
    </lineage>
</organism>
<evidence type="ECO:0000256" key="1">
    <source>
        <dbReference type="ARBA" id="ARBA00007125"/>
    </source>
</evidence>
<sequence>MRRSEASAPVAIIDIGSNSIRLVIYEALERSPAQLFNEKVLCGLGRSVLTSGRLGEEAVDKSLKALGRFRLLCESAKVGKIHVLATAAARDAANGPDFIAEAERILGQKIELLSGRREAQLSAYGILSGFHHADGIVGDLGGGSLELVDVIGNTVAQGITTKLGGLALQDITGGSIKKAVKVIRDTLADAAPLDALRGRTFYAVGGTWRSLAALHMAQKAYPLHIMHGYSIPARDAVEFSKIVERADTDMLESIESVSEARRPLLGYGALLLDEIIRRGRPSNIVISALGVREGLLYELLNEQERRIDPLLSGADELNRLMSRAPGHAHDLIEWTARLSASLHLDESEDERRQREAVCLLSDLAWRTHPDYRGEQSLSLIAHSGLTGIDHPGRAFIALAVFFRHEGLSLDGASSRMRELVSPRMLNRARIIGGMLRVAYLLSAAMPGVLPRTPVVGSGERLVLSLPTDIEALANDRLSGRLRQLARIIGREPAVVTVPGRVSGSAA</sequence>
<dbReference type="Pfam" id="PF02541">
    <property type="entry name" value="Ppx-GppA"/>
    <property type="match status" value="1"/>
</dbReference>
<evidence type="ECO:0000313" key="8">
    <source>
        <dbReference type="Proteomes" id="UP000537592"/>
    </source>
</evidence>
<keyword evidence="8" id="KW-1185">Reference proteome</keyword>
<dbReference type="SUPFAM" id="SSF109604">
    <property type="entry name" value="HD-domain/PDEase-like"/>
    <property type="match status" value="1"/>
</dbReference>
<feature type="domain" description="Exopolyphosphatase C-terminal" evidence="6">
    <location>
        <begin position="310"/>
        <end position="493"/>
    </location>
</feature>
<reference evidence="7 8" key="1">
    <citation type="submission" date="2020-08" db="EMBL/GenBank/DDBJ databases">
        <title>Genomic Encyclopedia of Type Strains, Phase IV (KMG-IV): sequencing the most valuable type-strain genomes for metagenomic binning, comparative biology and taxonomic classification.</title>
        <authorList>
            <person name="Goeker M."/>
        </authorList>
    </citation>
    <scope>NUCLEOTIDE SEQUENCE [LARGE SCALE GENOMIC DNA]</scope>
    <source>
        <strain evidence="7 8">DSM 28760</strain>
    </source>
</reference>
<dbReference type="AlphaFoldDB" id="A0A7W5Z171"/>
<dbReference type="EC" id="3.6.1.11" evidence="2"/>
<comment type="catalytic activity">
    <reaction evidence="4">
        <text>[phosphate](n) + H2O = [phosphate](n-1) + phosphate + H(+)</text>
        <dbReference type="Rhea" id="RHEA:21528"/>
        <dbReference type="Rhea" id="RHEA-COMP:9859"/>
        <dbReference type="Rhea" id="RHEA-COMP:14279"/>
        <dbReference type="ChEBI" id="CHEBI:15377"/>
        <dbReference type="ChEBI" id="CHEBI:15378"/>
        <dbReference type="ChEBI" id="CHEBI:16838"/>
        <dbReference type="ChEBI" id="CHEBI:43474"/>
        <dbReference type="EC" id="3.6.1.11"/>
    </reaction>
</comment>
<evidence type="ECO:0000259" key="5">
    <source>
        <dbReference type="Pfam" id="PF02541"/>
    </source>
</evidence>
<dbReference type="NCBIfam" id="TIGR03706">
    <property type="entry name" value="exo_poly_only"/>
    <property type="match status" value="1"/>
</dbReference>
<dbReference type="RefSeq" id="WP_183750156.1">
    <property type="nucleotide sequence ID" value="NZ_JACICC010000001.1"/>
</dbReference>
<comment type="similarity">
    <text evidence="1">Belongs to the GppA/Ppx family.</text>
</comment>
<dbReference type="InterPro" id="IPR022371">
    <property type="entry name" value="Exopolyphosphatase"/>
</dbReference>
<dbReference type="Proteomes" id="UP000537592">
    <property type="component" value="Unassembled WGS sequence"/>
</dbReference>
<keyword evidence="3 7" id="KW-0378">Hydrolase</keyword>
<dbReference type="PANTHER" id="PTHR30005">
    <property type="entry name" value="EXOPOLYPHOSPHATASE"/>
    <property type="match status" value="1"/>
</dbReference>